<dbReference type="VEuPathDB" id="VectorBase:AEPI008225"/>
<dbReference type="STRING" id="199890.A0A182PMQ1"/>
<sequence length="400" mass="47315">MCTDSKRAEVQNDEEEDNATSVADVAVAAYPSLVNESDIFDHISVNPRVFYKNQQINDPELTDSEKKTILRDVLNKSHCTFLSRFGPFMHEDHLRYFEQDEQTLAYSPDEQYEIDCHLKRIRRLRNGGRAVEVRNRRYAALQRMCTDGTYFSETEMMQRDPLLYEQLVGQYMSEREKRERDASVPVEKSVVSILLNQIDKDEAKETLQKLETEEHQQEQQEQQEEPRSERIDRSRPNSPGFPRAQWGNFDEEEEERIAAQRQAREKRARQRRLAIPPAHLVTVGERDLLRDEFIGIMHARFIAGEEEEFDYAQVDNSDDYDDLDTVEQDEQEKYFDDEEDNDESRSRMEVEQCDEESEDDLDIYMRHLNRHLERQQQQTIASVSDMPMVRDPNCEYDSDE</sequence>
<dbReference type="InterPro" id="IPR018613">
    <property type="entry name" value="Ccdc97-like"/>
</dbReference>
<evidence type="ECO:0000313" key="4">
    <source>
        <dbReference type="Proteomes" id="UP000075885"/>
    </source>
</evidence>
<feature type="compositionally biased region" description="Basic and acidic residues" evidence="1">
    <location>
        <begin position="1"/>
        <end position="10"/>
    </location>
</feature>
<reference evidence="3" key="2">
    <citation type="submission" date="2020-05" db="UniProtKB">
        <authorList>
            <consortium name="EnsemblMetazoa"/>
        </authorList>
    </citation>
    <scope>IDENTIFICATION</scope>
    <source>
        <strain evidence="3">Epiroticus2</strain>
    </source>
</reference>
<feature type="compositionally biased region" description="Acidic residues" evidence="1">
    <location>
        <begin position="330"/>
        <end position="342"/>
    </location>
</feature>
<evidence type="ECO:0000259" key="2">
    <source>
        <dbReference type="Pfam" id="PF09747"/>
    </source>
</evidence>
<proteinExistence type="predicted"/>
<feature type="region of interest" description="Disordered" evidence="1">
    <location>
        <begin position="330"/>
        <end position="357"/>
    </location>
</feature>
<reference evidence="4" key="1">
    <citation type="submission" date="2013-03" db="EMBL/GenBank/DDBJ databases">
        <title>The Genome Sequence of Anopheles epiroticus epiroticus2.</title>
        <authorList>
            <consortium name="The Broad Institute Genomics Platform"/>
            <person name="Neafsey D.E."/>
            <person name="Howell P."/>
            <person name="Walker B."/>
            <person name="Young S.K."/>
            <person name="Zeng Q."/>
            <person name="Gargeya S."/>
            <person name="Fitzgerald M."/>
            <person name="Haas B."/>
            <person name="Abouelleil A."/>
            <person name="Allen A.W."/>
            <person name="Alvarado L."/>
            <person name="Arachchi H.M."/>
            <person name="Berlin A.M."/>
            <person name="Chapman S.B."/>
            <person name="Gainer-Dewar J."/>
            <person name="Goldberg J."/>
            <person name="Griggs A."/>
            <person name="Gujja S."/>
            <person name="Hansen M."/>
            <person name="Howarth C."/>
            <person name="Imamovic A."/>
            <person name="Ireland A."/>
            <person name="Larimer J."/>
            <person name="McCowan C."/>
            <person name="Murphy C."/>
            <person name="Pearson M."/>
            <person name="Poon T.W."/>
            <person name="Priest M."/>
            <person name="Roberts A."/>
            <person name="Saif S."/>
            <person name="Shea T."/>
            <person name="Sisk P."/>
            <person name="Sykes S."/>
            <person name="Wortman J."/>
            <person name="Nusbaum C."/>
            <person name="Birren B."/>
        </authorList>
    </citation>
    <scope>NUCLEOTIDE SEQUENCE [LARGE SCALE GENOMIC DNA]</scope>
    <source>
        <strain evidence="4">Epiroticus2</strain>
    </source>
</reference>
<evidence type="ECO:0000256" key="1">
    <source>
        <dbReference type="SAM" id="MobiDB-lite"/>
    </source>
</evidence>
<evidence type="ECO:0000313" key="3">
    <source>
        <dbReference type="EnsemblMetazoa" id="AEPI008225-PA"/>
    </source>
</evidence>
<dbReference type="Proteomes" id="UP000075885">
    <property type="component" value="Unassembled WGS sequence"/>
</dbReference>
<dbReference type="PANTHER" id="PTHR31840:SF1">
    <property type="entry name" value="COILED-COIL DOMAIN-CONTAINING PROTEIN 97"/>
    <property type="match status" value="1"/>
</dbReference>
<feature type="domain" description="CCD97-like C-terminal" evidence="2">
    <location>
        <begin position="135"/>
        <end position="338"/>
    </location>
</feature>
<feature type="region of interest" description="Disordered" evidence="1">
    <location>
        <begin position="210"/>
        <end position="263"/>
    </location>
</feature>
<name>A0A182PMQ1_9DIPT</name>
<feature type="compositionally biased region" description="Basic and acidic residues" evidence="1">
    <location>
        <begin position="210"/>
        <end position="235"/>
    </location>
</feature>
<dbReference type="InterPro" id="IPR040233">
    <property type="entry name" value="CCD97-like_C"/>
</dbReference>
<dbReference type="PANTHER" id="PTHR31840">
    <property type="entry name" value="COILED-COIL DOMAIN-CONTAINING PROTEIN 97"/>
    <property type="match status" value="1"/>
</dbReference>
<dbReference type="Pfam" id="PF09747">
    <property type="entry name" value="CCD97-like_C"/>
    <property type="match status" value="1"/>
</dbReference>
<dbReference type="EnsemblMetazoa" id="AEPI008225-RA">
    <property type="protein sequence ID" value="AEPI008225-PA"/>
    <property type="gene ID" value="AEPI008225"/>
</dbReference>
<accession>A0A182PMQ1</accession>
<feature type="region of interest" description="Disordered" evidence="1">
    <location>
        <begin position="1"/>
        <end position="20"/>
    </location>
</feature>
<keyword evidence="4" id="KW-1185">Reference proteome</keyword>
<dbReference type="AlphaFoldDB" id="A0A182PMQ1"/>
<protein>
    <submittedName>
        <fullName evidence="3">DUF2052 domain-containing protein</fullName>
    </submittedName>
</protein>
<organism evidence="3 4">
    <name type="scientific">Anopheles epiroticus</name>
    <dbReference type="NCBI Taxonomy" id="199890"/>
    <lineage>
        <taxon>Eukaryota</taxon>
        <taxon>Metazoa</taxon>
        <taxon>Ecdysozoa</taxon>
        <taxon>Arthropoda</taxon>
        <taxon>Hexapoda</taxon>
        <taxon>Insecta</taxon>
        <taxon>Pterygota</taxon>
        <taxon>Neoptera</taxon>
        <taxon>Endopterygota</taxon>
        <taxon>Diptera</taxon>
        <taxon>Nematocera</taxon>
        <taxon>Culicoidea</taxon>
        <taxon>Culicidae</taxon>
        <taxon>Anophelinae</taxon>
        <taxon>Anopheles</taxon>
    </lineage>
</organism>
<feature type="region of interest" description="Disordered" evidence="1">
    <location>
        <begin position="375"/>
        <end position="400"/>
    </location>
</feature>